<gene>
    <name evidence="3" type="ORF">DFH07DRAFT_932613</name>
</gene>
<dbReference type="GO" id="GO:0015074">
    <property type="term" value="P:DNA integration"/>
    <property type="evidence" value="ECO:0007669"/>
    <property type="project" value="InterPro"/>
</dbReference>
<evidence type="ECO:0008006" key="5">
    <source>
        <dbReference type="Google" id="ProtNLM"/>
    </source>
</evidence>
<accession>A0AAD7MKR0</accession>
<keyword evidence="4" id="KW-1185">Reference proteome</keyword>
<dbReference type="GO" id="GO:0006310">
    <property type="term" value="P:DNA recombination"/>
    <property type="evidence" value="ECO:0007669"/>
    <property type="project" value="UniProtKB-KW"/>
</dbReference>
<comment type="caution">
    <text evidence="3">The sequence shown here is derived from an EMBL/GenBank/DDBJ whole genome shotgun (WGS) entry which is preliminary data.</text>
</comment>
<protein>
    <recommendedName>
        <fullName evidence="5">DNA breaking-rejoining enzyme</fullName>
    </recommendedName>
</protein>
<dbReference type="GO" id="GO:0003677">
    <property type="term" value="F:DNA binding"/>
    <property type="evidence" value="ECO:0007669"/>
    <property type="project" value="UniProtKB-KW"/>
</dbReference>
<dbReference type="Gene3D" id="1.10.150.130">
    <property type="match status" value="1"/>
</dbReference>
<evidence type="ECO:0000256" key="2">
    <source>
        <dbReference type="ARBA" id="ARBA00023172"/>
    </source>
</evidence>
<dbReference type="SUPFAM" id="SSF47823">
    <property type="entry name" value="lambda integrase-like, N-terminal domain"/>
    <property type="match status" value="1"/>
</dbReference>
<reference evidence="3" key="1">
    <citation type="submission" date="2023-03" db="EMBL/GenBank/DDBJ databases">
        <title>Massive genome expansion in bonnet fungi (Mycena s.s.) driven by repeated elements and novel gene families across ecological guilds.</title>
        <authorList>
            <consortium name="Lawrence Berkeley National Laboratory"/>
            <person name="Harder C.B."/>
            <person name="Miyauchi S."/>
            <person name="Viragh M."/>
            <person name="Kuo A."/>
            <person name="Thoen E."/>
            <person name="Andreopoulos B."/>
            <person name="Lu D."/>
            <person name="Skrede I."/>
            <person name="Drula E."/>
            <person name="Henrissat B."/>
            <person name="Morin E."/>
            <person name="Kohler A."/>
            <person name="Barry K."/>
            <person name="LaButti K."/>
            <person name="Morin E."/>
            <person name="Salamov A."/>
            <person name="Lipzen A."/>
            <person name="Mereny Z."/>
            <person name="Hegedus B."/>
            <person name="Baldrian P."/>
            <person name="Stursova M."/>
            <person name="Weitz H."/>
            <person name="Taylor A."/>
            <person name="Grigoriev I.V."/>
            <person name="Nagy L.G."/>
            <person name="Martin F."/>
            <person name="Kauserud H."/>
        </authorList>
    </citation>
    <scope>NUCLEOTIDE SEQUENCE</scope>
    <source>
        <strain evidence="3">CBHHK188m</strain>
    </source>
</reference>
<dbReference type="Gene3D" id="1.10.443.10">
    <property type="entry name" value="Intergrase catalytic core"/>
    <property type="match status" value="1"/>
</dbReference>
<keyword evidence="2" id="KW-0233">DNA recombination</keyword>
<organism evidence="3 4">
    <name type="scientific">Mycena maculata</name>
    <dbReference type="NCBI Taxonomy" id="230809"/>
    <lineage>
        <taxon>Eukaryota</taxon>
        <taxon>Fungi</taxon>
        <taxon>Dikarya</taxon>
        <taxon>Basidiomycota</taxon>
        <taxon>Agaricomycotina</taxon>
        <taxon>Agaricomycetes</taxon>
        <taxon>Agaricomycetidae</taxon>
        <taxon>Agaricales</taxon>
        <taxon>Marasmiineae</taxon>
        <taxon>Mycenaceae</taxon>
        <taxon>Mycena</taxon>
    </lineage>
</organism>
<evidence type="ECO:0000313" key="4">
    <source>
        <dbReference type="Proteomes" id="UP001215280"/>
    </source>
</evidence>
<keyword evidence="1" id="KW-0238">DNA-binding</keyword>
<dbReference type="PANTHER" id="PTHR34605">
    <property type="entry name" value="PHAGE_INTEGRASE DOMAIN-CONTAINING PROTEIN"/>
    <property type="match status" value="1"/>
</dbReference>
<name>A0AAD7MKR0_9AGAR</name>
<dbReference type="InterPro" id="IPR010998">
    <property type="entry name" value="Integrase_recombinase_N"/>
</dbReference>
<dbReference type="EMBL" id="JARJLG010000262">
    <property type="protein sequence ID" value="KAJ7722079.1"/>
    <property type="molecule type" value="Genomic_DNA"/>
</dbReference>
<dbReference type="Proteomes" id="UP001215280">
    <property type="component" value="Unassembled WGS sequence"/>
</dbReference>
<dbReference type="InterPro" id="IPR013762">
    <property type="entry name" value="Integrase-like_cat_sf"/>
</dbReference>
<sequence>MRTDNPLRSPGYFGPKTIKGHHICHLPPQNTARKLACVVSSALTPPIIRPNHKRHSVPRLFHPFHTHSRLPNNLSKINLSQAAINSIDYALQHSWADPTLANYGNAVDRFLAFCSAQGVPQKFQLPADEFVLCAFAASSAGVHSGSTARNNIAAVKAWHVAQNAQWNGGSRLHYVLAGVDNLAPESSKRPPRPPINAIMLRTLYEGLDFSNPRDVAVFAAACVAFWGQCRLGEILPTTACQHLPTRRHISRSSRNNRSTTFRLPRTKTKVNGEDVVLVSQSNPLDPRIALDMHLLANRCDNHSPLFAYSGATGTTILTKPKFLERCNEIWQAAGYPRTTGHSFRIGGTTELLLAGVSPDVVKAMGRWSSDSFQRYWRSLEDLAPIHAEFIHVP</sequence>
<dbReference type="InterPro" id="IPR052925">
    <property type="entry name" value="Phage_Integrase-like_Recomb"/>
</dbReference>
<dbReference type="PANTHER" id="PTHR34605:SF3">
    <property type="entry name" value="P CELL-TYPE AGGLUTINATION PROTEIN MAP4-LIKE-RELATED"/>
    <property type="match status" value="1"/>
</dbReference>
<evidence type="ECO:0000256" key="1">
    <source>
        <dbReference type="ARBA" id="ARBA00023125"/>
    </source>
</evidence>
<proteinExistence type="predicted"/>
<evidence type="ECO:0000313" key="3">
    <source>
        <dbReference type="EMBL" id="KAJ7722079.1"/>
    </source>
</evidence>
<dbReference type="AlphaFoldDB" id="A0AAD7MKR0"/>
<dbReference type="SUPFAM" id="SSF56349">
    <property type="entry name" value="DNA breaking-rejoining enzymes"/>
    <property type="match status" value="1"/>
</dbReference>
<dbReference type="InterPro" id="IPR011010">
    <property type="entry name" value="DNA_brk_join_enz"/>
</dbReference>